<dbReference type="Proteomes" id="UP001206483">
    <property type="component" value="Unassembled WGS sequence"/>
</dbReference>
<comment type="caution">
    <text evidence="1">The sequence shown here is derived from an EMBL/GenBank/DDBJ whole genome shotgun (WGS) entry which is preliminary data.</text>
</comment>
<protein>
    <submittedName>
        <fullName evidence="1">Threonine/homoserine/homoserine lactone efflux protein</fullName>
    </submittedName>
</protein>
<evidence type="ECO:0000313" key="2">
    <source>
        <dbReference type="Proteomes" id="UP001206483"/>
    </source>
</evidence>
<accession>A0ABT1IW66</accession>
<dbReference type="EMBL" id="JAMZDX010000002">
    <property type="protein sequence ID" value="MCP2309398.1"/>
    <property type="molecule type" value="Genomic_DNA"/>
</dbReference>
<evidence type="ECO:0000313" key="1">
    <source>
        <dbReference type="EMBL" id="MCP2309398.1"/>
    </source>
</evidence>
<name>A0ABT1IW66_9ACTN</name>
<gene>
    <name evidence="1" type="ORF">FHR36_002522</name>
</gene>
<dbReference type="RefSeq" id="WP_253796450.1">
    <property type="nucleotide sequence ID" value="NZ_BAAAUB010000025.1"/>
</dbReference>
<sequence>MILQQPGLLAHSRSSTTTSCTGGPVLIGSATALGNWLRKPHARKILDRVTGLVIAGFALRLSLGD</sequence>
<organism evidence="1 2">
    <name type="scientific">Kitasatospora paracochleata</name>
    <dbReference type="NCBI Taxonomy" id="58354"/>
    <lineage>
        <taxon>Bacteria</taxon>
        <taxon>Bacillati</taxon>
        <taxon>Actinomycetota</taxon>
        <taxon>Actinomycetes</taxon>
        <taxon>Kitasatosporales</taxon>
        <taxon>Streptomycetaceae</taxon>
        <taxon>Kitasatospora</taxon>
    </lineage>
</organism>
<proteinExistence type="predicted"/>
<reference evidence="1 2" key="1">
    <citation type="submission" date="2022-06" db="EMBL/GenBank/DDBJ databases">
        <title>Sequencing the genomes of 1000 actinobacteria strains.</title>
        <authorList>
            <person name="Klenk H.-P."/>
        </authorList>
    </citation>
    <scope>NUCLEOTIDE SEQUENCE [LARGE SCALE GENOMIC DNA]</scope>
    <source>
        <strain evidence="1 2">DSM 41656</strain>
    </source>
</reference>
<keyword evidence="2" id="KW-1185">Reference proteome</keyword>